<dbReference type="InterPro" id="IPR024550">
    <property type="entry name" value="TFIIEa/SarR/Rpc3_HTH_dom"/>
</dbReference>
<reference evidence="2" key="2">
    <citation type="submission" date="2025-09" db="UniProtKB">
        <authorList>
            <consortium name="Ensembl"/>
        </authorList>
    </citation>
    <scope>IDENTIFICATION</scope>
</reference>
<accession>A0A8C4NPM2</accession>
<dbReference type="Ensembl" id="ENSEBUT00000008209.1">
    <property type="protein sequence ID" value="ENSEBUP00000007721.1"/>
    <property type="gene ID" value="ENSEBUG00000005035.1"/>
</dbReference>
<reference evidence="2" key="1">
    <citation type="submission" date="2025-08" db="UniProtKB">
        <authorList>
            <consortium name="Ensembl"/>
        </authorList>
    </citation>
    <scope>IDENTIFICATION</scope>
</reference>
<dbReference type="GO" id="GO:0005673">
    <property type="term" value="C:transcription factor TFIIE complex"/>
    <property type="evidence" value="ECO:0007669"/>
    <property type="project" value="TreeGrafter"/>
</dbReference>
<dbReference type="AlphaFoldDB" id="A0A8C4NPM2"/>
<dbReference type="Proteomes" id="UP000694388">
    <property type="component" value="Unplaced"/>
</dbReference>
<keyword evidence="3" id="KW-1185">Reference proteome</keyword>
<proteinExistence type="predicted"/>
<dbReference type="InterPro" id="IPR017919">
    <property type="entry name" value="TFIIE/TFIIEa_HTH"/>
</dbReference>
<dbReference type="Pfam" id="PF02002">
    <property type="entry name" value="TFIIE_alpha"/>
    <property type="match status" value="1"/>
</dbReference>
<protein>
    <recommendedName>
        <fullName evidence="1">HTH TFE/IIEalpha-type domain-containing protein</fullName>
    </recommendedName>
</protein>
<sequence>MSDSKALTEVPAALKRLVKYIVRGFYAPEHALALDILIRNPCVKEEDIW</sequence>
<dbReference type="InterPro" id="IPR039997">
    <property type="entry name" value="TFE"/>
</dbReference>
<evidence type="ECO:0000313" key="2">
    <source>
        <dbReference type="Ensembl" id="ENSEBUP00000007721.1"/>
    </source>
</evidence>
<dbReference type="PANTHER" id="PTHR13097">
    <property type="entry name" value="TRANSCRIPTION INITIATION FACTOR IIE, ALPHA SUBUNIT"/>
    <property type="match status" value="1"/>
</dbReference>
<evidence type="ECO:0000259" key="1">
    <source>
        <dbReference type="PROSITE" id="PS51344"/>
    </source>
</evidence>
<organism evidence="2 3">
    <name type="scientific">Eptatretus burgeri</name>
    <name type="common">Inshore hagfish</name>
    <dbReference type="NCBI Taxonomy" id="7764"/>
    <lineage>
        <taxon>Eukaryota</taxon>
        <taxon>Metazoa</taxon>
        <taxon>Chordata</taxon>
        <taxon>Craniata</taxon>
        <taxon>Vertebrata</taxon>
        <taxon>Cyclostomata</taxon>
        <taxon>Myxini</taxon>
        <taxon>Myxiniformes</taxon>
        <taxon>Myxinidae</taxon>
        <taxon>Eptatretinae</taxon>
        <taxon>Eptatretus</taxon>
    </lineage>
</organism>
<evidence type="ECO:0000313" key="3">
    <source>
        <dbReference type="Proteomes" id="UP000694388"/>
    </source>
</evidence>
<name>A0A8C4NPM2_EPTBU</name>
<dbReference type="PANTHER" id="PTHR13097:SF7">
    <property type="entry name" value="GENERAL TRANSCRIPTION FACTOR IIE SUBUNIT 1"/>
    <property type="match status" value="1"/>
</dbReference>
<dbReference type="PROSITE" id="PS51344">
    <property type="entry name" value="HTH_TFE_IIE"/>
    <property type="match status" value="1"/>
</dbReference>
<feature type="domain" description="HTH TFE/IIEalpha-type" evidence="1">
    <location>
        <begin position="14"/>
        <end position="49"/>
    </location>
</feature>
<dbReference type="GO" id="GO:0006367">
    <property type="term" value="P:transcription initiation at RNA polymerase II promoter"/>
    <property type="evidence" value="ECO:0007669"/>
    <property type="project" value="TreeGrafter"/>
</dbReference>